<evidence type="ECO:0000256" key="1">
    <source>
        <dbReference type="SAM" id="MobiDB-lite"/>
    </source>
</evidence>
<comment type="caution">
    <text evidence="2">The sequence shown here is derived from an EMBL/GenBank/DDBJ whole genome shotgun (WGS) entry which is preliminary data.</text>
</comment>
<evidence type="ECO:0000313" key="2">
    <source>
        <dbReference type="EMBL" id="MBL0403229.1"/>
    </source>
</evidence>
<feature type="region of interest" description="Disordered" evidence="1">
    <location>
        <begin position="81"/>
        <end position="101"/>
    </location>
</feature>
<sequence length="122" mass="12987">MKDKDFSDRLSAAKNAKQAMTAKFLQRPGSDDPAVVEKRLAREAVSAARAVRTAERDAHAAAAAAEAVAQKERATAQAAAAAAEAAAQQEREAAENEANKAQLELEQKAARDARYAARKARK</sequence>
<name>A0A937CX23_9HYPH</name>
<reference evidence="2" key="1">
    <citation type="submission" date="2021-01" db="EMBL/GenBank/DDBJ databases">
        <title>Microvirga sp.</title>
        <authorList>
            <person name="Kim M.K."/>
        </authorList>
    </citation>
    <scope>NUCLEOTIDE SEQUENCE</scope>
    <source>
        <strain evidence="2">5420S-16</strain>
    </source>
</reference>
<organism evidence="2 3">
    <name type="scientific">Microvirga aerilata</name>
    <dbReference type="NCBI Taxonomy" id="670292"/>
    <lineage>
        <taxon>Bacteria</taxon>
        <taxon>Pseudomonadati</taxon>
        <taxon>Pseudomonadota</taxon>
        <taxon>Alphaproteobacteria</taxon>
        <taxon>Hyphomicrobiales</taxon>
        <taxon>Methylobacteriaceae</taxon>
        <taxon>Microvirga</taxon>
    </lineage>
</organism>
<dbReference type="RefSeq" id="WP_202056253.1">
    <property type="nucleotide sequence ID" value="NZ_JAEQMY010000004.1"/>
</dbReference>
<accession>A0A937CX23</accession>
<gene>
    <name evidence="2" type="ORF">JKG68_04560</name>
</gene>
<evidence type="ECO:0000313" key="3">
    <source>
        <dbReference type="Proteomes" id="UP000605848"/>
    </source>
</evidence>
<dbReference type="InterPro" id="IPR045510">
    <property type="entry name" value="DUF6481"/>
</dbReference>
<dbReference type="Proteomes" id="UP000605848">
    <property type="component" value="Unassembled WGS sequence"/>
</dbReference>
<dbReference type="AlphaFoldDB" id="A0A937CX23"/>
<feature type="compositionally biased region" description="Basic and acidic residues" evidence="1">
    <location>
        <begin position="89"/>
        <end position="101"/>
    </location>
</feature>
<dbReference type="Pfam" id="PF20089">
    <property type="entry name" value="DUF6481"/>
    <property type="match status" value="1"/>
</dbReference>
<keyword evidence="3" id="KW-1185">Reference proteome</keyword>
<proteinExistence type="predicted"/>
<dbReference type="EMBL" id="JAEQMY010000004">
    <property type="protein sequence ID" value="MBL0403229.1"/>
    <property type="molecule type" value="Genomic_DNA"/>
</dbReference>
<protein>
    <submittedName>
        <fullName evidence="2">Uncharacterized protein</fullName>
    </submittedName>
</protein>